<dbReference type="InterPro" id="IPR050649">
    <property type="entry name" value="Paired_Homeobox_TFs"/>
</dbReference>
<keyword evidence="2 5" id="KW-0238">DNA-binding</keyword>
<evidence type="ECO:0000259" key="8">
    <source>
        <dbReference type="PROSITE" id="PS50071"/>
    </source>
</evidence>
<organism evidence="9 10">
    <name type="scientific">Chironomus riparius</name>
    <dbReference type="NCBI Taxonomy" id="315576"/>
    <lineage>
        <taxon>Eukaryota</taxon>
        <taxon>Metazoa</taxon>
        <taxon>Ecdysozoa</taxon>
        <taxon>Arthropoda</taxon>
        <taxon>Hexapoda</taxon>
        <taxon>Insecta</taxon>
        <taxon>Pterygota</taxon>
        <taxon>Neoptera</taxon>
        <taxon>Endopterygota</taxon>
        <taxon>Diptera</taxon>
        <taxon>Nematocera</taxon>
        <taxon>Chironomoidea</taxon>
        <taxon>Chironomidae</taxon>
        <taxon>Chironominae</taxon>
        <taxon>Chironomus</taxon>
    </lineage>
</organism>
<evidence type="ECO:0000256" key="6">
    <source>
        <dbReference type="RuleBase" id="RU000682"/>
    </source>
</evidence>
<comment type="subcellular location">
    <subcellularLocation>
        <location evidence="1 5 6">Nucleus</location>
    </subcellularLocation>
</comment>
<dbReference type="SMART" id="SM00389">
    <property type="entry name" value="HOX"/>
    <property type="match status" value="1"/>
</dbReference>
<keyword evidence="3 5" id="KW-0371">Homeobox</keyword>
<dbReference type="Gene3D" id="1.10.10.60">
    <property type="entry name" value="Homeodomain-like"/>
    <property type="match status" value="1"/>
</dbReference>
<evidence type="ECO:0000256" key="2">
    <source>
        <dbReference type="ARBA" id="ARBA00023125"/>
    </source>
</evidence>
<feature type="compositionally biased region" description="Polar residues" evidence="7">
    <location>
        <begin position="189"/>
        <end position="214"/>
    </location>
</feature>
<dbReference type="PANTHER" id="PTHR24329:SF543">
    <property type="entry name" value="FI01017P-RELATED"/>
    <property type="match status" value="1"/>
</dbReference>
<protein>
    <recommendedName>
        <fullName evidence="8">Homeobox domain-containing protein</fullName>
    </recommendedName>
</protein>
<dbReference type="SUPFAM" id="SSF46689">
    <property type="entry name" value="Homeodomain-like"/>
    <property type="match status" value="1"/>
</dbReference>
<proteinExistence type="predicted"/>
<name>A0A9N9WTR5_9DIPT</name>
<dbReference type="CDD" id="cd00086">
    <property type="entry name" value="homeodomain"/>
    <property type="match status" value="1"/>
</dbReference>
<dbReference type="InterPro" id="IPR001356">
    <property type="entry name" value="HD"/>
</dbReference>
<dbReference type="GO" id="GO:0000977">
    <property type="term" value="F:RNA polymerase II transcription regulatory region sequence-specific DNA binding"/>
    <property type="evidence" value="ECO:0007669"/>
    <property type="project" value="TreeGrafter"/>
</dbReference>
<dbReference type="InterPro" id="IPR017970">
    <property type="entry name" value="Homeobox_CS"/>
</dbReference>
<evidence type="ECO:0000313" key="10">
    <source>
        <dbReference type="Proteomes" id="UP001153620"/>
    </source>
</evidence>
<dbReference type="GO" id="GO:0000981">
    <property type="term" value="F:DNA-binding transcription factor activity, RNA polymerase II-specific"/>
    <property type="evidence" value="ECO:0007669"/>
    <property type="project" value="InterPro"/>
</dbReference>
<reference evidence="9" key="1">
    <citation type="submission" date="2022-01" db="EMBL/GenBank/DDBJ databases">
        <authorList>
            <person name="King R."/>
        </authorList>
    </citation>
    <scope>NUCLEOTIDE SEQUENCE</scope>
</reference>
<sequence length="497" mass="55811">MDTNFEDQMFSEFPTEGLMHHSLNPPHSTSHHHHHHHHHPQTIMIRDTNGNINQQHQRLPDVHQILPGNSPKMDHYKTTTTSTLDYSHVKMESPYSPNGKIEYINGTGGIAKLESYSPSSGVHKLEYVTSNGGQYSPNSKIIEYTTVPTASQQHNIEHIQIFQQPQSLDGNQQNIINGTDGNFKRKSNESLNNGSPTPTTINSVSPSDGTSSISPNKKPVDKKKNDQNGVKKKKTRTTFTAYQLEELERAFERAPYPDVFAREELALKLNLSESRVQVWFQNRRAKWRKREPPRKGFINGNNNSATPITGPAIHAAQSFPTYQQQPTTVTPPSSVDSWNSYQPYDPHYGTLLSPASSPYGTFTHQYTPYDNQMFTTIRSYDYGSPSRTNGILVDTSTDAHHKTDYSSIEDGSDAVNGATKYLDDDTKYLHPMSSNLEDNKFTSPVMVVDDQSIMKSSPNSQPTLSQLTTANCHIEDGNSVIKNEEVSTNFVLNAYMH</sequence>
<evidence type="ECO:0000256" key="4">
    <source>
        <dbReference type="ARBA" id="ARBA00023242"/>
    </source>
</evidence>
<dbReference type="InterPro" id="IPR009057">
    <property type="entry name" value="Homeodomain-like_sf"/>
</dbReference>
<feature type="compositionally biased region" description="Basic residues" evidence="7">
    <location>
        <begin position="29"/>
        <end position="40"/>
    </location>
</feature>
<feature type="domain" description="Homeobox" evidence="8">
    <location>
        <begin position="230"/>
        <end position="290"/>
    </location>
</feature>
<dbReference type="Proteomes" id="UP001153620">
    <property type="component" value="Chromosome 2"/>
</dbReference>
<feature type="DNA-binding region" description="Homeobox" evidence="5">
    <location>
        <begin position="232"/>
        <end position="291"/>
    </location>
</feature>
<dbReference type="GO" id="GO:0005634">
    <property type="term" value="C:nucleus"/>
    <property type="evidence" value="ECO:0007669"/>
    <property type="project" value="UniProtKB-SubCell"/>
</dbReference>
<dbReference type="Pfam" id="PF00046">
    <property type="entry name" value="Homeodomain"/>
    <property type="match status" value="1"/>
</dbReference>
<evidence type="ECO:0000256" key="5">
    <source>
        <dbReference type="PROSITE-ProRule" id="PRU00108"/>
    </source>
</evidence>
<dbReference type="PROSITE" id="PS00027">
    <property type="entry name" value="HOMEOBOX_1"/>
    <property type="match status" value="1"/>
</dbReference>
<feature type="region of interest" description="Disordered" evidence="7">
    <location>
        <begin position="165"/>
        <end position="234"/>
    </location>
</feature>
<dbReference type="AlphaFoldDB" id="A0A9N9WTR5"/>
<dbReference type="OrthoDB" id="6159439at2759"/>
<accession>A0A9N9WTR5</accession>
<reference evidence="9" key="2">
    <citation type="submission" date="2022-10" db="EMBL/GenBank/DDBJ databases">
        <authorList>
            <consortium name="ENA_rothamsted_submissions"/>
            <consortium name="culmorum"/>
            <person name="King R."/>
        </authorList>
    </citation>
    <scope>NUCLEOTIDE SEQUENCE</scope>
</reference>
<evidence type="ECO:0000256" key="1">
    <source>
        <dbReference type="ARBA" id="ARBA00004123"/>
    </source>
</evidence>
<dbReference type="PROSITE" id="PS50071">
    <property type="entry name" value="HOMEOBOX_2"/>
    <property type="match status" value="1"/>
</dbReference>
<evidence type="ECO:0000256" key="3">
    <source>
        <dbReference type="ARBA" id="ARBA00023155"/>
    </source>
</evidence>
<dbReference type="FunFam" id="1.10.10.60:FF:000252">
    <property type="entry name" value="Retinal homeobox protein Rx-B"/>
    <property type="match status" value="1"/>
</dbReference>
<evidence type="ECO:0000256" key="7">
    <source>
        <dbReference type="SAM" id="MobiDB-lite"/>
    </source>
</evidence>
<dbReference type="EMBL" id="OU895878">
    <property type="protein sequence ID" value="CAG9805680.1"/>
    <property type="molecule type" value="Genomic_DNA"/>
</dbReference>
<keyword evidence="4 5" id="KW-0539">Nucleus</keyword>
<keyword evidence="10" id="KW-1185">Reference proteome</keyword>
<gene>
    <name evidence="9" type="ORF">CHIRRI_LOCUS8548</name>
</gene>
<feature type="compositionally biased region" description="Polar residues" evidence="7">
    <location>
        <begin position="165"/>
        <end position="180"/>
    </location>
</feature>
<feature type="region of interest" description="Disordered" evidence="7">
    <location>
        <begin position="17"/>
        <end position="41"/>
    </location>
</feature>
<dbReference type="PANTHER" id="PTHR24329">
    <property type="entry name" value="HOMEOBOX PROTEIN ARISTALESS"/>
    <property type="match status" value="1"/>
</dbReference>
<evidence type="ECO:0000313" key="9">
    <source>
        <dbReference type="EMBL" id="CAG9805680.1"/>
    </source>
</evidence>